<dbReference type="AlphaFoldDB" id="A0A8X7X065"/>
<evidence type="ECO:0000313" key="3">
    <source>
        <dbReference type="Proteomes" id="UP000886611"/>
    </source>
</evidence>
<evidence type="ECO:0000313" key="2">
    <source>
        <dbReference type="EMBL" id="KAG2459963.1"/>
    </source>
</evidence>
<accession>A0A8X7X065</accession>
<dbReference type="PANTHER" id="PTHR14327:SF1">
    <property type="entry name" value="CATION CHANNEL SPERM-ASSOCIATED AUXILIARY SUBUNIT GAMMA"/>
    <property type="match status" value="1"/>
</dbReference>
<gene>
    <name evidence="2" type="primary">Catsperg</name>
    <name evidence="2" type="ORF">GTO96_0021141</name>
</gene>
<comment type="caution">
    <text evidence="2">The sequence shown here is derived from an EMBL/GenBank/DDBJ whole genome shotgun (WGS) entry which is preliminary data.</text>
</comment>
<organism evidence="2 3">
    <name type="scientific">Polypterus senegalus</name>
    <name type="common">Senegal bichir</name>
    <dbReference type="NCBI Taxonomy" id="55291"/>
    <lineage>
        <taxon>Eukaryota</taxon>
        <taxon>Metazoa</taxon>
        <taxon>Chordata</taxon>
        <taxon>Craniata</taxon>
        <taxon>Vertebrata</taxon>
        <taxon>Euteleostomi</taxon>
        <taxon>Actinopterygii</taxon>
        <taxon>Polypteriformes</taxon>
        <taxon>Polypteridae</taxon>
        <taxon>Polypterus</taxon>
    </lineage>
</organism>
<dbReference type="InterPro" id="IPR053872">
    <property type="entry name" value="CATSPERG_N"/>
</dbReference>
<proteinExistence type="predicted"/>
<feature type="non-terminal residue" evidence="2">
    <location>
        <position position="1"/>
    </location>
</feature>
<dbReference type="GO" id="GO:0036128">
    <property type="term" value="C:CatSper complex"/>
    <property type="evidence" value="ECO:0007669"/>
    <property type="project" value="InterPro"/>
</dbReference>
<feature type="non-terminal residue" evidence="2">
    <location>
        <position position="655"/>
    </location>
</feature>
<dbReference type="InterPro" id="IPR028246">
    <property type="entry name" value="CATSPERG"/>
</dbReference>
<name>A0A8X7X065_POLSE</name>
<evidence type="ECO:0000259" key="1">
    <source>
        <dbReference type="Pfam" id="PF22840"/>
    </source>
</evidence>
<keyword evidence="3" id="KW-1185">Reference proteome</keyword>
<reference evidence="2 3" key="1">
    <citation type="journal article" date="2021" name="Cell">
        <title>Tracing the genetic footprints of vertebrate landing in non-teleost ray-finned fishes.</title>
        <authorList>
            <person name="Bi X."/>
            <person name="Wang K."/>
            <person name="Yang L."/>
            <person name="Pan H."/>
            <person name="Jiang H."/>
            <person name="Wei Q."/>
            <person name="Fang M."/>
            <person name="Yu H."/>
            <person name="Zhu C."/>
            <person name="Cai Y."/>
            <person name="He Y."/>
            <person name="Gan X."/>
            <person name="Zeng H."/>
            <person name="Yu D."/>
            <person name="Zhu Y."/>
            <person name="Jiang H."/>
            <person name="Qiu Q."/>
            <person name="Yang H."/>
            <person name="Zhang Y.E."/>
            <person name="Wang W."/>
            <person name="Zhu M."/>
            <person name="He S."/>
            <person name="Zhang G."/>
        </authorList>
    </citation>
    <scope>NUCLEOTIDE SEQUENCE [LARGE SCALE GENOMIC DNA]</scope>
    <source>
        <strain evidence="2">Bchr_013</strain>
    </source>
</reference>
<dbReference type="EMBL" id="JAATIS010005064">
    <property type="protein sequence ID" value="KAG2459963.1"/>
    <property type="molecule type" value="Genomic_DNA"/>
</dbReference>
<dbReference type="PANTHER" id="PTHR14327">
    <property type="entry name" value="CATION CHANNEL SPERM-ASSOCIATED PROTEIN SUBUNIT GAMMA"/>
    <property type="match status" value="1"/>
</dbReference>
<sequence length="655" mass="73918">MKQDIIKGLDGSQTLGGGVDKVRTKTSQCGDEKMADCVDPDFPPGLSLSMCLPVCNRVNLVQAMFLLQALLGSLCLAEQCSWQLQVLETETFQVVSNTLWRQQQVYGIQKIMKLLVEQAVDPQENEVVASEYVARQAFLTGMSPNVTMIAKEPVNPASGIHMSLELTLGAAALRDDNGKVEIVQLVRDGKGPCDLIRREALDSCEVLWATQDFDFRVTDIVLVKRSPKGNSPPDFFLVYLDDVLENFAPLPGLKDDLQRPVVLSGLILSPLSQQDTIQYKYSCPFSRILYQSTPSQESYSRIMYYHAEPPVSLAQSGFHSFNSIVVYQGLAYHLMRLHTDYSMRDFYRYLAGHRMYNKEIYVDMDSYGKDSVAILESEVPSAIYLDKGGSYDFALQLQVTGDFEQEDAEVTMLKLFELGISATVSKQSAVIINMTTTVNVGSRSMTYKVKSKVATMDKLRMTRKRKIRISDGGINTEHAGPGNSLIQTMLVLRNQISVPLYVGCRPDHRLVFDFERTVQYMEENKKKHRDCPIVTPLKPCFYFKDDFWPFFIVQDTVLSRSDPYLGRGFDNTSYCEHTLHFVLYLHGIPISENFLFSVANGRRDKVSPCQKIWQKVQFQSVVRDWEVQAQVQVASAQQSLGYRGVHSPSVSWGGH</sequence>
<feature type="domain" description="CATSPERG N-terminal" evidence="1">
    <location>
        <begin position="80"/>
        <end position="176"/>
    </location>
</feature>
<protein>
    <submittedName>
        <fullName evidence="2">CTSRG protein</fullName>
    </submittedName>
</protein>
<dbReference type="GO" id="GO:0097228">
    <property type="term" value="C:sperm principal piece"/>
    <property type="evidence" value="ECO:0007669"/>
    <property type="project" value="InterPro"/>
</dbReference>
<dbReference type="Proteomes" id="UP000886611">
    <property type="component" value="Unassembled WGS sequence"/>
</dbReference>
<dbReference type="Pfam" id="PF22840">
    <property type="entry name" value="CATSPERG_NTD"/>
    <property type="match status" value="1"/>
</dbReference>